<evidence type="ECO:0000313" key="3">
    <source>
        <dbReference type="EMBL" id="SFO96755.1"/>
    </source>
</evidence>
<name>A0A1I5LHS6_9PSEU</name>
<dbReference type="AlphaFoldDB" id="A0A1I5LHS6"/>
<dbReference type="InterPro" id="IPR001646">
    <property type="entry name" value="5peptide_repeat"/>
</dbReference>
<dbReference type="EMBL" id="RBXX01000002">
    <property type="protein sequence ID" value="RKT86079.1"/>
    <property type="molecule type" value="Genomic_DNA"/>
</dbReference>
<keyword evidence="1" id="KW-0677">Repeat</keyword>
<evidence type="ECO:0000313" key="2">
    <source>
        <dbReference type="EMBL" id="RKT86079.1"/>
    </source>
</evidence>
<dbReference type="PANTHER" id="PTHR47485:SF1">
    <property type="entry name" value="THYLAKOID LUMENAL 17.4 KDA PROTEIN, CHLOROPLASTIC"/>
    <property type="match status" value="1"/>
</dbReference>
<dbReference type="Gene3D" id="2.160.20.80">
    <property type="entry name" value="E3 ubiquitin-protein ligase SopA"/>
    <property type="match status" value="1"/>
</dbReference>
<proteinExistence type="predicted"/>
<evidence type="ECO:0000313" key="5">
    <source>
        <dbReference type="Proteomes" id="UP000270697"/>
    </source>
</evidence>
<dbReference type="STRING" id="455193.SAMN05421805_13117"/>
<evidence type="ECO:0000256" key="1">
    <source>
        <dbReference type="ARBA" id="ARBA00022737"/>
    </source>
</evidence>
<dbReference type="RefSeq" id="WP_170210308.1">
    <property type="nucleotide sequence ID" value="NZ_FOUP01000031.1"/>
</dbReference>
<dbReference type="PANTHER" id="PTHR47485">
    <property type="entry name" value="THYLAKOID LUMENAL 17.4 KDA PROTEIN, CHLOROPLASTIC"/>
    <property type="match status" value="1"/>
</dbReference>
<gene>
    <name evidence="2" type="ORF">ATL45_4439</name>
    <name evidence="3" type="ORF">SAMN05421805_13117</name>
</gene>
<protein>
    <submittedName>
        <fullName evidence="2">Pentapeptide repeat protein</fullName>
    </submittedName>
    <submittedName>
        <fullName evidence="3">Pentapeptide repeat-containing protein</fullName>
    </submittedName>
</protein>
<reference evidence="3 4" key="1">
    <citation type="submission" date="2016-10" db="EMBL/GenBank/DDBJ databases">
        <authorList>
            <person name="de Groot N.N."/>
        </authorList>
    </citation>
    <scope>NUCLEOTIDE SEQUENCE [LARGE SCALE GENOMIC DNA]</scope>
    <source>
        <strain evidence="3 4">CPCC 201259</strain>
    </source>
</reference>
<sequence>MNGDAPEFMTRIVEENGWGGIVSSGIHDWRPRRWPSNPEVSEDLRKWLAGEAHELFYALDADLRGADLTGGDLTGAWLTGSNFTETVLREAVLIDTECTEARFTRADLSNANLAKSSADRANFVGSTLTSANLAKISAMGANFHGANLSDATLSASLLAEADFSEANLARCRLGSSSLCNAVLSHTALDGATGKILGPVVVETSPRRITLDGAELERWFRSRGADIIVQRADHENTAEDSSTPSGYLQILAPTFQPLVTASTAIHVDLPHSQVNQWFRQLGRGPGQAVEVDVRNVPSAQALAHAISPGSSTLTEAISQVPAKALLLTKVEQLGVKNRPALTELLHAPPAALAARKANNAPIHIGLVDLSSAKADIVLAELQNAPAEGIDEPVTVYDYPAMP</sequence>
<evidence type="ECO:0000313" key="4">
    <source>
        <dbReference type="Proteomes" id="UP000199398"/>
    </source>
</evidence>
<dbReference type="SUPFAM" id="SSF141571">
    <property type="entry name" value="Pentapeptide repeat-like"/>
    <property type="match status" value="1"/>
</dbReference>
<organism evidence="3 4">
    <name type="scientific">Saccharopolyspora antimicrobica</name>
    <dbReference type="NCBI Taxonomy" id="455193"/>
    <lineage>
        <taxon>Bacteria</taxon>
        <taxon>Bacillati</taxon>
        <taxon>Actinomycetota</taxon>
        <taxon>Actinomycetes</taxon>
        <taxon>Pseudonocardiales</taxon>
        <taxon>Pseudonocardiaceae</taxon>
        <taxon>Saccharopolyspora</taxon>
    </lineage>
</organism>
<reference evidence="2 5" key="2">
    <citation type="submission" date="2018-10" db="EMBL/GenBank/DDBJ databases">
        <title>Sequencing the genomes of 1000 actinobacteria strains.</title>
        <authorList>
            <person name="Klenk H.-P."/>
        </authorList>
    </citation>
    <scope>NUCLEOTIDE SEQUENCE [LARGE SCALE GENOMIC DNA]</scope>
    <source>
        <strain evidence="2 5">DSM 45119</strain>
    </source>
</reference>
<dbReference type="Proteomes" id="UP000199398">
    <property type="component" value="Unassembled WGS sequence"/>
</dbReference>
<keyword evidence="5" id="KW-1185">Reference proteome</keyword>
<dbReference type="EMBL" id="FOUP01000031">
    <property type="protein sequence ID" value="SFO96755.1"/>
    <property type="molecule type" value="Genomic_DNA"/>
</dbReference>
<dbReference type="Proteomes" id="UP000270697">
    <property type="component" value="Unassembled WGS sequence"/>
</dbReference>
<accession>A0A1I5LHS6</accession>
<dbReference type="Pfam" id="PF00805">
    <property type="entry name" value="Pentapeptide"/>
    <property type="match status" value="2"/>
</dbReference>